<accession>A0A5S9ML18</accession>
<dbReference type="Proteomes" id="UP000464658">
    <property type="component" value="Chromosome"/>
</dbReference>
<dbReference type="Pfam" id="PF18766">
    <property type="entry name" value="SWI2_SNF2"/>
    <property type="match status" value="1"/>
</dbReference>
<dbReference type="EMBL" id="AP021906">
    <property type="protein sequence ID" value="BBP92316.1"/>
    <property type="molecule type" value="Genomic_DNA"/>
</dbReference>
<reference evidence="2 3" key="1">
    <citation type="submission" date="2019-12" db="EMBL/GenBank/DDBJ databases">
        <title>Full genome sequence of a Bacillus safensis strain isolated from commercially available natto in Indonesia.</title>
        <authorList>
            <person name="Yoshida M."/>
            <person name="Uomi M."/>
            <person name="Waturangi D."/>
            <person name="Ekaputri J.J."/>
            <person name="Setiamarga D.H.E."/>
        </authorList>
    </citation>
    <scope>NUCLEOTIDE SEQUENCE [LARGE SCALE GENOMIC DNA]</scope>
    <source>
        <strain evidence="2 3">IDN1</strain>
    </source>
</reference>
<protein>
    <recommendedName>
        <fullName evidence="1">SWI2/SNF2 ATPase domain-containing protein</fullName>
    </recommendedName>
</protein>
<dbReference type="SUPFAM" id="SSF52540">
    <property type="entry name" value="P-loop containing nucleoside triphosphate hydrolases"/>
    <property type="match status" value="1"/>
</dbReference>
<evidence type="ECO:0000313" key="3">
    <source>
        <dbReference type="Proteomes" id="UP000464658"/>
    </source>
</evidence>
<dbReference type="Gene3D" id="3.40.50.300">
    <property type="entry name" value="P-loop containing nucleotide triphosphate hydrolases"/>
    <property type="match status" value="1"/>
</dbReference>
<dbReference type="InterPro" id="IPR027417">
    <property type="entry name" value="P-loop_NTPase"/>
</dbReference>
<name>A0A5S9ML18_BACIA</name>
<organism evidence="2 3">
    <name type="scientific">Bacillus safensis</name>
    <dbReference type="NCBI Taxonomy" id="561879"/>
    <lineage>
        <taxon>Bacteria</taxon>
        <taxon>Bacillati</taxon>
        <taxon>Bacillota</taxon>
        <taxon>Bacilli</taxon>
        <taxon>Bacillales</taxon>
        <taxon>Bacillaceae</taxon>
        <taxon>Bacillus</taxon>
    </lineage>
</organism>
<evidence type="ECO:0000313" key="2">
    <source>
        <dbReference type="EMBL" id="BBP92316.1"/>
    </source>
</evidence>
<sequence length="130" mass="14984">MLDIIYRFIFIKKDDIKDSNGETIGERQMLIFPRFHQLDVVRKLEADVAHKLVGQNYLIQHSAGSGKTNSISWLAHRLAKLHNEENESIFSSVIVITDRRVLDKQLQDAVYQLEHKAGMVEPVDKKIQSN</sequence>
<evidence type="ECO:0000259" key="1">
    <source>
        <dbReference type="Pfam" id="PF18766"/>
    </source>
</evidence>
<dbReference type="InterPro" id="IPR040980">
    <property type="entry name" value="SWI2_SNF2"/>
</dbReference>
<feature type="domain" description="SWI2/SNF2 ATPase" evidence="1">
    <location>
        <begin position="36"/>
        <end position="116"/>
    </location>
</feature>
<dbReference type="AlphaFoldDB" id="A0A5S9ML18"/>
<dbReference type="PANTHER" id="PTHR42927">
    <property type="entry name" value="HELICASE SUPERFAMILY 1 AND 2 DOMAIN-CONTAINING PROTEIN"/>
    <property type="match status" value="1"/>
</dbReference>
<proteinExistence type="predicted"/>
<gene>
    <name evidence="2" type="ORF">BsIDN1_59340</name>
</gene>
<dbReference type="PANTHER" id="PTHR42927:SF1">
    <property type="entry name" value="HELICASE SUPERFAMILY 1 AND 2 DOMAIN-CONTAINING PROTEIN"/>
    <property type="match status" value="1"/>
</dbReference>